<accession>A0A315ZQK6</accession>
<feature type="domain" description="HTH lacI-type" evidence="4">
    <location>
        <begin position="2"/>
        <end position="56"/>
    </location>
</feature>
<dbReference type="SUPFAM" id="SSF47413">
    <property type="entry name" value="lambda repressor-like DNA-binding domains"/>
    <property type="match status" value="1"/>
</dbReference>
<reference evidence="5 6" key="1">
    <citation type="submission" date="2018-03" db="EMBL/GenBank/DDBJ databases">
        <title>Genomic Encyclopedia of Archaeal and Bacterial Type Strains, Phase II (KMG-II): from individual species to whole genera.</title>
        <authorList>
            <person name="Goeker M."/>
        </authorList>
    </citation>
    <scope>NUCLEOTIDE SEQUENCE [LARGE SCALE GENOMIC DNA]</scope>
    <source>
        <strain evidence="5 6">DSM 44889</strain>
    </source>
</reference>
<evidence type="ECO:0000256" key="3">
    <source>
        <dbReference type="ARBA" id="ARBA00023163"/>
    </source>
</evidence>
<dbReference type="Gene3D" id="3.40.50.2300">
    <property type="match status" value="2"/>
</dbReference>
<dbReference type="Pfam" id="PF13377">
    <property type="entry name" value="Peripla_BP_3"/>
    <property type="match status" value="1"/>
</dbReference>
<dbReference type="EMBL" id="QGDQ01000034">
    <property type="protein sequence ID" value="PWJ47865.1"/>
    <property type="molecule type" value="Genomic_DNA"/>
</dbReference>
<dbReference type="InterPro" id="IPR046335">
    <property type="entry name" value="LacI/GalR-like_sensor"/>
</dbReference>
<dbReference type="PROSITE" id="PS50932">
    <property type="entry name" value="HTH_LACI_2"/>
    <property type="match status" value="1"/>
</dbReference>
<dbReference type="Pfam" id="PF00356">
    <property type="entry name" value="LacI"/>
    <property type="match status" value="1"/>
</dbReference>
<keyword evidence="6" id="KW-1185">Reference proteome</keyword>
<dbReference type="GO" id="GO:0000976">
    <property type="term" value="F:transcription cis-regulatory region binding"/>
    <property type="evidence" value="ECO:0007669"/>
    <property type="project" value="TreeGrafter"/>
</dbReference>
<keyword evidence="1" id="KW-0805">Transcription regulation</keyword>
<keyword evidence="3" id="KW-0804">Transcription</keyword>
<dbReference type="CDD" id="cd01392">
    <property type="entry name" value="HTH_LacI"/>
    <property type="match status" value="1"/>
</dbReference>
<dbReference type="Proteomes" id="UP000245469">
    <property type="component" value="Unassembled WGS sequence"/>
</dbReference>
<name>A0A315ZQK6_9ACTN</name>
<sequence>MATRADVARLAGVSASTVSYALSGVRPISAETRERIESAMAELGYTPNAFARGLAGSRTGIIALHFPFTQRGLNASEFEYLHAASERARTSGSHLLLWMNPADDLAELRRLSSQGLVDGVILMEVQTEDARIAVLQETGVPFVLIGRTADTTGLSYVDSDFEEMGRLAVGHLADLGHRSILFLSQSEQLAKDGYGPIVRGQRGVEVECAARGLAVRVEHAAARIGAGRDVHERVRHDVPEVTAVVSMNEQALVGFIEAARDQGRAVPADLSVMSLGAGDSSAELVQPALTTVSPPAAEMGARAVDHLLKVVAGAGGEIQELITAPLHVRASTAAAPSAPSSSRE</sequence>
<evidence type="ECO:0000313" key="5">
    <source>
        <dbReference type="EMBL" id="PWJ47865.1"/>
    </source>
</evidence>
<dbReference type="InterPro" id="IPR010982">
    <property type="entry name" value="Lambda_DNA-bd_dom_sf"/>
</dbReference>
<evidence type="ECO:0000256" key="1">
    <source>
        <dbReference type="ARBA" id="ARBA00023015"/>
    </source>
</evidence>
<gene>
    <name evidence="5" type="ORF">BXY45_13440</name>
</gene>
<comment type="caution">
    <text evidence="5">The sequence shown here is derived from an EMBL/GenBank/DDBJ whole genome shotgun (WGS) entry which is preliminary data.</text>
</comment>
<dbReference type="SMART" id="SM00354">
    <property type="entry name" value="HTH_LACI"/>
    <property type="match status" value="1"/>
</dbReference>
<dbReference type="RefSeq" id="WP_170131630.1">
    <property type="nucleotide sequence ID" value="NZ_QGDQ01000034.1"/>
</dbReference>
<dbReference type="SUPFAM" id="SSF53822">
    <property type="entry name" value="Periplasmic binding protein-like I"/>
    <property type="match status" value="1"/>
</dbReference>
<dbReference type="PANTHER" id="PTHR30146:SF153">
    <property type="entry name" value="LACTOSE OPERON REPRESSOR"/>
    <property type="match status" value="1"/>
</dbReference>
<organism evidence="5 6">
    <name type="scientific">Quadrisphaera granulorum</name>
    <dbReference type="NCBI Taxonomy" id="317664"/>
    <lineage>
        <taxon>Bacteria</taxon>
        <taxon>Bacillati</taxon>
        <taxon>Actinomycetota</taxon>
        <taxon>Actinomycetes</taxon>
        <taxon>Kineosporiales</taxon>
        <taxon>Kineosporiaceae</taxon>
        <taxon>Quadrisphaera</taxon>
    </lineage>
</organism>
<proteinExistence type="predicted"/>
<dbReference type="InterPro" id="IPR000843">
    <property type="entry name" value="HTH_LacI"/>
</dbReference>
<keyword evidence="2" id="KW-0238">DNA-binding</keyword>
<evidence type="ECO:0000259" key="4">
    <source>
        <dbReference type="PROSITE" id="PS50932"/>
    </source>
</evidence>
<protein>
    <submittedName>
        <fullName evidence="5">LacI family transcriptional regulator</fullName>
    </submittedName>
</protein>
<dbReference type="AlphaFoldDB" id="A0A315ZQK6"/>
<dbReference type="GO" id="GO:0003700">
    <property type="term" value="F:DNA-binding transcription factor activity"/>
    <property type="evidence" value="ECO:0007669"/>
    <property type="project" value="TreeGrafter"/>
</dbReference>
<dbReference type="PANTHER" id="PTHR30146">
    <property type="entry name" value="LACI-RELATED TRANSCRIPTIONAL REPRESSOR"/>
    <property type="match status" value="1"/>
</dbReference>
<evidence type="ECO:0000313" key="6">
    <source>
        <dbReference type="Proteomes" id="UP000245469"/>
    </source>
</evidence>
<dbReference type="Gene3D" id="1.10.260.40">
    <property type="entry name" value="lambda repressor-like DNA-binding domains"/>
    <property type="match status" value="1"/>
</dbReference>
<dbReference type="InterPro" id="IPR028082">
    <property type="entry name" value="Peripla_BP_I"/>
</dbReference>
<evidence type="ECO:0000256" key="2">
    <source>
        <dbReference type="ARBA" id="ARBA00023125"/>
    </source>
</evidence>